<comment type="similarity">
    <text evidence="2">Belongs to the ABC transporter superfamily. ABCG family. Eye pigment precursor importer (TC 3.A.1.204) subfamily.</text>
</comment>
<feature type="domain" description="ABC transporter family G" evidence="8">
    <location>
        <begin position="78"/>
        <end position="128"/>
    </location>
</feature>
<dbReference type="InterPro" id="IPR003439">
    <property type="entry name" value="ABC_transporter-like_ATP-bd"/>
</dbReference>
<feature type="domain" description="ABC transporter" evidence="7">
    <location>
        <begin position="1"/>
        <end position="49"/>
    </location>
</feature>
<keyword evidence="10" id="KW-1185">Reference proteome</keyword>
<name>A0ABQ8S0E7_PERAM</name>
<dbReference type="PANTHER" id="PTHR48041:SF105">
    <property type="entry name" value="FI02074P"/>
    <property type="match status" value="1"/>
</dbReference>
<keyword evidence="4" id="KW-0812">Transmembrane</keyword>
<evidence type="ECO:0000256" key="5">
    <source>
        <dbReference type="ARBA" id="ARBA00022989"/>
    </source>
</evidence>
<keyword evidence="6" id="KW-0472">Membrane</keyword>
<dbReference type="InterPro" id="IPR027417">
    <property type="entry name" value="P-loop_NTPase"/>
</dbReference>
<evidence type="ECO:0000256" key="6">
    <source>
        <dbReference type="ARBA" id="ARBA00023136"/>
    </source>
</evidence>
<evidence type="ECO:0000259" key="7">
    <source>
        <dbReference type="Pfam" id="PF00005"/>
    </source>
</evidence>
<dbReference type="Pfam" id="PF00005">
    <property type="entry name" value="ABC_tran"/>
    <property type="match status" value="1"/>
</dbReference>
<evidence type="ECO:0000313" key="10">
    <source>
        <dbReference type="Proteomes" id="UP001148838"/>
    </source>
</evidence>
<comment type="subcellular location">
    <subcellularLocation>
        <location evidence="1">Membrane</location>
        <topology evidence="1">Multi-pass membrane protein</topology>
    </subcellularLocation>
</comment>
<organism evidence="9 10">
    <name type="scientific">Periplaneta americana</name>
    <name type="common">American cockroach</name>
    <name type="synonym">Blatta americana</name>
    <dbReference type="NCBI Taxonomy" id="6978"/>
    <lineage>
        <taxon>Eukaryota</taxon>
        <taxon>Metazoa</taxon>
        <taxon>Ecdysozoa</taxon>
        <taxon>Arthropoda</taxon>
        <taxon>Hexapoda</taxon>
        <taxon>Insecta</taxon>
        <taxon>Pterygota</taxon>
        <taxon>Neoptera</taxon>
        <taxon>Polyneoptera</taxon>
        <taxon>Dictyoptera</taxon>
        <taxon>Blattodea</taxon>
        <taxon>Blattoidea</taxon>
        <taxon>Blattidae</taxon>
        <taxon>Blattinae</taxon>
        <taxon>Periplaneta</taxon>
    </lineage>
</organism>
<dbReference type="Gene3D" id="3.40.50.300">
    <property type="entry name" value="P-loop containing nucleotide triphosphate hydrolases"/>
    <property type="match status" value="1"/>
</dbReference>
<keyword evidence="5" id="KW-1133">Transmembrane helix</keyword>
<protein>
    <submittedName>
        <fullName evidence="9">Uncharacterized protein</fullName>
    </submittedName>
</protein>
<dbReference type="PANTHER" id="PTHR48041">
    <property type="entry name" value="ABC TRANSPORTER G FAMILY MEMBER 28"/>
    <property type="match status" value="1"/>
</dbReference>
<dbReference type="Proteomes" id="UP001148838">
    <property type="component" value="Unassembled WGS sequence"/>
</dbReference>
<proteinExistence type="inferred from homology"/>
<dbReference type="SUPFAM" id="SSF52540">
    <property type="entry name" value="P-loop containing nucleoside triphosphate hydrolases"/>
    <property type="match status" value="1"/>
</dbReference>
<dbReference type="InterPro" id="IPR050352">
    <property type="entry name" value="ABCG_transporters"/>
</dbReference>
<evidence type="ECO:0000256" key="3">
    <source>
        <dbReference type="ARBA" id="ARBA00022448"/>
    </source>
</evidence>
<feature type="non-terminal residue" evidence="9">
    <location>
        <position position="1"/>
    </location>
</feature>
<reference evidence="9 10" key="1">
    <citation type="journal article" date="2022" name="Allergy">
        <title>Genome assembly and annotation of Periplaneta americana reveal a comprehensive cockroach allergen profile.</title>
        <authorList>
            <person name="Wang L."/>
            <person name="Xiong Q."/>
            <person name="Saelim N."/>
            <person name="Wang L."/>
            <person name="Nong W."/>
            <person name="Wan A.T."/>
            <person name="Shi M."/>
            <person name="Liu X."/>
            <person name="Cao Q."/>
            <person name="Hui J.H.L."/>
            <person name="Sookrung N."/>
            <person name="Leung T.F."/>
            <person name="Tungtrongchitr A."/>
            <person name="Tsui S.K.W."/>
        </authorList>
    </citation>
    <scope>NUCLEOTIDE SEQUENCE [LARGE SCALE GENOMIC DNA]</scope>
    <source>
        <strain evidence="9">PWHHKU_190912</strain>
    </source>
</reference>
<comment type="caution">
    <text evidence="9">The sequence shown here is derived from an EMBL/GenBank/DDBJ whole genome shotgun (WGS) entry which is preliminary data.</text>
</comment>
<evidence type="ECO:0000256" key="1">
    <source>
        <dbReference type="ARBA" id="ARBA00004141"/>
    </source>
</evidence>
<evidence type="ECO:0000256" key="2">
    <source>
        <dbReference type="ARBA" id="ARBA00005814"/>
    </source>
</evidence>
<dbReference type="EMBL" id="JAJSOF020000038">
    <property type="protein sequence ID" value="KAJ4427452.1"/>
    <property type="molecule type" value="Genomic_DNA"/>
</dbReference>
<dbReference type="Pfam" id="PF19055">
    <property type="entry name" value="ABC2_membrane_7"/>
    <property type="match status" value="1"/>
</dbReference>
<dbReference type="InterPro" id="IPR043926">
    <property type="entry name" value="ABCG_dom"/>
</dbReference>
<evidence type="ECO:0000259" key="8">
    <source>
        <dbReference type="Pfam" id="PF19055"/>
    </source>
</evidence>
<evidence type="ECO:0000313" key="9">
    <source>
        <dbReference type="EMBL" id="KAJ4427452.1"/>
    </source>
</evidence>
<accession>A0ABQ8S0E7</accession>
<keyword evidence="3" id="KW-0813">Transport</keyword>
<sequence>VEEILRNLGLFDSKDTRTEMLSGGQKKRLSIALELINNPPVFFLDEPTSGLDNVTTRQVLQLLRTLAREGRTIVCTIHQPSASLFQLFDHVYVVSQGLCVYQGSTQELVPFLSSVGLHCPTHYNPADFDKNSIKHTTMSVLLFQTIAPGIPLPPQPVLTRWITWLDAVNYYAEHYGKIMEVIDALDSTDSSAVAAVK</sequence>
<gene>
    <name evidence="9" type="ORF">ANN_25075</name>
</gene>
<evidence type="ECO:0000256" key="4">
    <source>
        <dbReference type="ARBA" id="ARBA00022692"/>
    </source>
</evidence>